<reference evidence="10 11" key="1">
    <citation type="submission" date="2015-01" db="EMBL/GenBank/DDBJ databases">
        <title>Genome Assembly of Bacillus badius MTCC 1458.</title>
        <authorList>
            <person name="Verma A."/>
            <person name="Khatri I."/>
            <person name="Mual P."/>
            <person name="Subramanian S."/>
            <person name="Krishnamurthi S."/>
        </authorList>
    </citation>
    <scope>NUCLEOTIDE SEQUENCE [LARGE SCALE GENOMIC DNA]</scope>
    <source>
        <strain evidence="10 11">MTCC 1458</strain>
    </source>
</reference>
<dbReference type="Pfam" id="PF16916">
    <property type="entry name" value="ZT_dimer"/>
    <property type="match status" value="1"/>
</dbReference>
<dbReference type="SUPFAM" id="SSF160240">
    <property type="entry name" value="Cation efflux protein cytoplasmic domain-like"/>
    <property type="match status" value="1"/>
</dbReference>
<keyword evidence="5 7" id="KW-1133">Transmembrane helix</keyword>
<dbReference type="InterPro" id="IPR027469">
    <property type="entry name" value="Cation_efflux_TMD_sf"/>
</dbReference>
<evidence type="ECO:0000256" key="3">
    <source>
        <dbReference type="ARBA" id="ARBA00022448"/>
    </source>
</evidence>
<feature type="transmembrane region" description="Helical" evidence="7">
    <location>
        <begin position="15"/>
        <end position="36"/>
    </location>
</feature>
<dbReference type="InterPro" id="IPR050291">
    <property type="entry name" value="CDF_Transporter"/>
</dbReference>
<evidence type="ECO:0000256" key="5">
    <source>
        <dbReference type="ARBA" id="ARBA00022989"/>
    </source>
</evidence>
<dbReference type="InterPro" id="IPR036837">
    <property type="entry name" value="Cation_efflux_CTD_sf"/>
</dbReference>
<dbReference type="Gene3D" id="3.30.70.1350">
    <property type="entry name" value="Cation efflux protein, cytoplasmic domain"/>
    <property type="match status" value="1"/>
</dbReference>
<protein>
    <submittedName>
        <fullName evidence="10">Cobalt-zinc-cadmium resistance protein</fullName>
    </submittedName>
</protein>
<feature type="transmembrane region" description="Helical" evidence="7">
    <location>
        <begin position="158"/>
        <end position="177"/>
    </location>
</feature>
<feature type="domain" description="Cation efflux protein cytoplasmic" evidence="9">
    <location>
        <begin position="212"/>
        <end position="287"/>
    </location>
</feature>
<dbReference type="Proteomes" id="UP000031982">
    <property type="component" value="Unassembled WGS sequence"/>
</dbReference>
<dbReference type="SUPFAM" id="SSF161111">
    <property type="entry name" value="Cation efflux protein transmembrane domain-like"/>
    <property type="match status" value="1"/>
</dbReference>
<dbReference type="Gene3D" id="1.20.1510.10">
    <property type="entry name" value="Cation efflux protein transmembrane domain"/>
    <property type="match status" value="1"/>
</dbReference>
<evidence type="ECO:0000256" key="2">
    <source>
        <dbReference type="ARBA" id="ARBA00008114"/>
    </source>
</evidence>
<dbReference type="RefSeq" id="WP_041095544.1">
    <property type="nucleotide sequence ID" value="NZ_JARTHD010000010.1"/>
</dbReference>
<keyword evidence="11" id="KW-1185">Reference proteome</keyword>
<feature type="transmembrane region" description="Helical" evidence="7">
    <location>
        <begin position="120"/>
        <end position="137"/>
    </location>
</feature>
<feature type="domain" description="Cation efflux protein transmembrane" evidence="8">
    <location>
        <begin position="16"/>
        <end position="207"/>
    </location>
</feature>
<proteinExistence type="inferred from homology"/>
<dbReference type="PANTHER" id="PTHR43840">
    <property type="entry name" value="MITOCHONDRIAL METAL TRANSPORTER 1-RELATED"/>
    <property type="match status" value="1"/>
</dbReference>
<evidence type="ECO:0000256" key="4">
    <source>
        <dbReference type="ARBA" id="ARBA00022692"/>
    </source>
</evidence>
<comment type="caution">
    <text evidence="10">The sequence shown here is derived from an EMBL/GenBank/DDBJ whole genome shotgun (WGS) entry which is preliminary data.</text>
</comment>
<dbReference type="InterPro" id="IPR027470">
    <property type="entry name" value="Cation_efflux_CTD"/>
</dbReference>
<evidence type="ECO:0000256" key="1">
    <source>
        <dbReference type="ARBA" id="ARBA00004141"/>
    </source>
</evidence>
<evidence type="ECO:0000259" key="8">
    <source>
        <dbReference type="Pfam" id="PF01545"/>
    </source>
</evidence>
<name>A0ABR5AVK4_BACBA</name>
<sequence length="291" mass="31986">MDHNYNNLKQGEKGAWLSIGAYIFLTILKLGVGYAGHSKALQADGLNNSTDVIASIAILIGLKIARKPPDKDHHYGHFRAETIASLIAAFIMMSVGVQVLLEAGRSFFIEEKATPDMLTAWTAVFSAGVMYAVYRYNRRLGEKIKSQSIMAAAQDNRSDALVSIGAFIGIIGTQFGLDWLDTLTAFIVGLLIMKTAWEIFKQATHALTDGFDEELVQEIRETVSIVPGVQQVPSVKARLHGNSTLVDVTITVDPRLNVIDSHLITEQIEDILFKKYNVHYAIVHIEPGTSS</sequence>
<dbReference type="NCBIfam" id="TIGR01297">
    <property type="entry name" value="CDF"/>
    <property type="match status" value="1"/>
</dbReference>
<dbReference type="EMBL" id="JXLP01000009">
    <property type="protein sequence ID" value="KIL78792.1"/>
    <property type="molecule type" value="Genomic_DNA"/>
</dbReference>
<dbReference type="InterPro" id="IPR002524">
    <property type="entry name" value="Cation_efflux"/>
</dbReference>
<evidence type="ECO:0000313" key="10">
    <source>
        <dbReference type="EMBL" id="KIL78792.1"/>
    </source>
</evidence>
<feature type="transmembrane region" description="Helical" evidence="7">
    <location>
        <begin position="183"/>
        <end position="200"/>
    </location>
</feature>
<keyword evidence="6 7" id="KW-0472">Membrane</keyword>
<keyword evidence="4 7" id="KW-0812">Transmembrane</keyword>
<feature type="transmembrane region" description="Helical" evidence="7">
    <location>
        <begin position="78"/>
        <end position="100"/>
    </location>
</feature>
<evidence type="ECO:0000313" key="11">
    <source>
        <dbReference type="Proteomes" id="UP000031982"/>
    </source>
</evidence>
<dbReference type="Pfam" id="PF01545">
    <property type="entry name" value="Cation_efflux"/>
    <property type="match status" value="1"/>
</dbReference>
<dbReference type="PANTHER" id="PTHR43840:SF50">
    <property type="entry name" value="MANGANESE EFFLUX SYSTEM PROTEIN MNES"/>
    <property type="match status" value="1"/>
</dbReference>
<evidence type="ECO:0000256" key="6">
    <source>
        <dbReference type="ARBA" id="ARBA00023136"/>
    </source>
</evidence>
<evidence type="ECO:0000259" key="9">
    <source>
        <dbReference type="Pfam" id="PF16916"/>
    </source>
</evidence>
<dbReference type="InterPro" id="IPR058533">
    <property type="entry name" value="Cation_efflux_TM"/>
</dbReference>
<keyword evidence="3" id="KW-0813">Transport</keyword>
<accession>A0ABR5AVK4</accession>
<comment type="similarity">
    <text evidence="2">Belongs to the cation diffusion facilitator (CDF) transporter (TC 2.A.4) family.</text>
</comment>
<organism evidence="10 11">
    <name type="scientific">Bacillus badius</name>
    <dbReference type="NCBI Taxonomy" id="1455"/>
    <lineage>
        <taxon>Bacteria</taxon>
        <taxon>Bacillati</taxon>
        <taxon>Bacillota</taxon>
        <taxon>Bacilli</taxon>
        <taxon>Bacillales</taxon>
        <taxon>Bacillaceae</taxon>
        <taxon>Pseudobacillus</taxon>
    </lineage>
</organism>
<gene>
    <name evidence="10" type="ORF">SD77_4472</name>
</gene>
<evidence type="ECO:0000256" key="7">
    <source>
        <dbReference type="SAM" id="Phobius"/>
    </source>
</evidence>
<comment type="subcellular location">
    <subcellularLocation>
        <location evidence="1">Membrane</location>
        <topology evidence="1">Multi-pass membrane protein</topology>
    </subcellularLocation>
</comment>